<feature type="domain" description="Thioredoxin" evidence="19">
    <location>
        <begin position="340"/>
        <end position="475"/>
    </location>
</feature>
<evidence type="ECO:0000256" key="14">
    <source>
        <dbReference type="ARBA" id="ARBA00023284"/>
    </source>
</evidence>
<dbReference type="InterPro" id="IPR004508">
    <property type="entry name" value="Thioredoxin-indep_APS_Rdtase"/>
</dbReference>
<evidence type="ECO:0000256" key="12">
    <source>
        <dbReference type="ARBA" id="ARBA00023157"/>
    </source>
</evidence>
<evidence type="ECO:0000256" key="17">
    <source>
        <dbReference type="ARBA" id="ARBA00061610"/>
    </source>
</evidence>
<dbReference type="PANTHER" id="PTHR46482:SF9">
    <property type="entry name" value="5'-ADENYLYLSULFATE REDUCTASE 1, CHLOROPLASTIC"/>
    <property type="match status" value="1"/>
</dbReference>
<dbReference type="EC" id="1.8.4.9" evidence="18"/>
<dbReference type="InterPro" id="IPR004511">
    <property type="entry name" value="PAPS/APS_Rdtase"/>
</dbReference>
<keyword evidence="9" id="KW-0408">Iron</keyword>
<evidence type="ECO:0000256" key="3">
    <source>
        <dbReference type="ARBA" id="ARBA00022528"/>
    </source>
</evidence>
<keyword evidence="21" id="KW-1185">Reference proteome</keyword>
<dbReference type="SUPFAM" id="SSF52402">
    <property type="entry name" value="Adenine nucleotide alpha hydrolases-like"/>
    <property type="match status" value="1"/>
</dbReference>
<dbReference type="GO" id="GO:0051536">
    <property type="term" value="F:iron-sulfur cluster binding"/>
    <property type="evidence" value="ECO:0007669"/>
    <property type="project" value="UniProtKB-KW"/>
</dbReference>
<keyword evidence="12" id="KW-1015">Disulfide bond</keyword>
<dbReference type="PANTHER" id="PTHR46482">
    <property type="entry name" value="5'-ADENYLYLSULFATE REDUCTASE 3, CHLOROPLASTIC"/>
    <property type="match status" value="1"/>
</dbReference>
<evidence type="ECO:0000313" key="21">
    <source>
        <dbReference type="Proteomes" id="UP000585474"/>
    </source>
</evidence>
<comment type="catalytic activity">
    <reaction evidence="15">
        <text>glutathione disulfide + sulfite + AMP + 2 H(+) = adenosine 5'-phosphosulfate + 2 glutathione</text>
        <dbReference type="Rhea" id="RHEA:14141"/>
        <dbReference type="ChEBI" id="CHEBI:15378"/>
        <dbReference type="ChEBI" id="CHEBI:17359"/>
        <dbReference type="ChEBI" id="CHEBI:57925"/>
        <dbReference type="ChEBI" id="CHEBI:58243"/>
        <dbReference type="ChEBI" id="CHEBI:58297"/>
        <dbReference type="ChEBI" id="CHEBI:456215"/>
        <dbReference type="EC" id="1.8.4.9"/>
    </reaction>
</comment>
<evidence type="ECO:0000256" key="4">
    <source>
        <dbReference type="ARBA" id="ARBA00022605"/>
    </source>
</evidence>
<keyword evidence="10" id="KW-0411">Iron-sulfur</keyword>
<comment type="function">
    <text evidence="16">Reduces sulfate for Cys biosynthesis. Substrate preference is adenosine-5'-phosphosulfate (APS) &gt;&gt; 3'-phosphoadenosine-5'-phosphosulfate (PAPS). Uses glutathione or DTT as source of protons.</text>
</comment>
<dbReference type="NCBIfam" id="NF002537">
    <property type="entry name" value="PRK02090.1"/>
    <property type="match status" value="1"/>
</dbReference>
<dbReference type="InterPro" id="IPR002500">
    <property type="entry name" value="PAPS_reduct_dom"/>
</dbReference>
<comment type="similarity">
    <text evidence="17">Belongs to the APS reductase family.</text>
</comment>
<evidence type="ECO:0000256" key="13">
    <source>
        <dbReference type="ARBA" id="ARBA00023192"/>
    </source>
</evidence>
<dbReference type="PROSITE" id="PS51352">
    <property type="entry name" value="THIOREDOXIN_2"/>
    <property type="match status" value="1"/>
</dbReference>
<dbReference type="InterPro" id="IPR014729">
    <property type="entry name" value="Rossmann-like_a/b/a_fold"/>
</dbReference>
<dbReference type="GO" id="GO:0004604">
    <property type="term" value="F:phosphoadenylyl-sulfate reductase (thioredoxin) activity"/>
    <property type="evidence" value="ECO:0007669"/>
    <property type="project" value="InterPro"/>
</dbReference>
<dbReference type="GO" id="GO:0019379">
    <property type="term" value="P:sulfate assimilation, phosphoadenylyl sulfate reduction by phosphoadenylyl-sulfate reductase (thioredoxin)"/>
    <property type="evidence" value="ECO:0007669"/>
    <property type="project" value="InterPro"/>
</dbReference>
<dbReference type="Gene3D" id="3.40.50.620">
    <property type="entry name" value="HUPs"/>
    <property type="match status" value="1"/>
</dbReference>
<evidence type="ECO:0000256" key="6">
    <source>
        <dbReference type="ARBA" id="ARBA00022723"/>
    </source>
</evidence>
<dbReference type="OrthoDB" id="7869097at2759"/>
<keyword evidence="8" id="KW-0560">Oxidoreductase</keyword>
<evidence type="ECO:0000256" key="5">
    <source>
        <dbReference type="ARBA" id="ARBA00022640"/>
    </source>
</evidence>
<dbReference type="CDD" id="cd23945">
    <property type="entry name" value="PAPS_reductase"/>
    <property type="match status" value="1"/>
</dbReference>
<dbReference type="GO" id="GO:0009973">
    <property type="term" value="F:adenylyl-sulfate reductase activity"/>
    <property type="evidence" value="ECO:0007669"/>
    <property type="project" value="UniProtKB-ARBA"/>
</dbReference>
<keyword evidence="3" id="KW-0150">Chloroplast</keyword>
<comment type="caution">
    <text evidence="20">The sequence shown here is derived from an EMBL/GenBank/DDBJ whole genome shotgun (WGS) entry which is preliminary data.</text>
</comment>
<evidence type="ECO:0000256" key="15">
    <source>
        <dbReference type="ARBA" id="ARBA00050468"/>
    </source>
</evidence>
<evidence type="ECO:0000256" key="16">
    <source>
        <dbReference type="ARBA" id="ARBA00055819"/>
    </source>
</evidence>
<dbReference type="InterPro" id="IPR036249">
    <property type="entry name" value="Thioredoxin-like_sf"/>
</dbReference>
<dbReference type="Proteomes" id="UP000585474">
    <property type="component" value="Unassembled WGS sequence"/>
</dbReference>
<dbReference type="NCBIfam" id="TIGR00424">
    <property type="entry name" value="APS_reduc"/>
    <property type="match status" value="1"/>
</dbReference>
<comment type="subcellular location">
    <subcellularLocation>
        <location evidence="2">Plastid</location>
        <location evidence="2">Chloroplast</location>
    </subcellularLocation>
</comment>
<dbReference type="FunFam" id="3.40.50.620:FF:000153">
    <property type="entry name" value="Phosphoadenosine phosphosulfate reductase"/>
    <property type="match status" value="1"/>
</dbReference>
<keyword evidence="5" id="KW-0934">Plastid</keyword>
<sequence length="475" mass="52995">MALAITSSTSISRFEASRDQTAKGPLFGSFQPLDRTHSHSTIVNYSRRQYSVKPLNAESKRNDSIVPLAATMVAPEVAEKVEAEDYEKLAKELQTASPLEIMDKALEKFGNDIAIAFSGAEDVALIEYAHLTGRPFRVFSLDTGRLNPETYKFFDTVEKHYGIHIEYMFPDAVEVQALVRSKGLFSFYEDGHQECCRVRKVRPLRKALKGLRAWITGQRKDQSPGTRAEVPVVQVDPSFEGMDGGTGSLVKWNPVANVDGRDIWNFLRAMNVPVNSLHSQGYISIGCEPCTRPVLPGQHEREGRWWWEDAKAKECGLHKGNIKEENVGYLNGNGNGAVHANGTATVPDIFDTPNVVTLSRAGIENLLKLDDRREPWVVVLYAPWCPLLPGKQCFNKMIWAMEGSYVELADKLAGTGVKVGKFQADGEQKTFAQQELQLGSFPTILFFPKHSSRPIKYPSEKRDADSLMAFVNALR</sequence>
<evidence type="ECO:0000256" key="2">
    <source>
        <dbReference type="ARBA" id="ARBA00004229"/>
    </source>
</evidence>
<comment type="cofactor">
    <cofactor evidence="1">
        <name>[4Fe-4S] cluster</name>
        <dbReference type="ChEBI" id="CHEBI:49883"/>
    </cofactor>
</comment>
<accession>A0A7J0F0L9</accession>
<dbReference type="Pfam" id="PF00085">
    <property type="entry name" value="Thioredoxin"/>
    <property type="match status" value="1"/>
</dbReference>
<reference evidence="20 21" key="1">
    <citation type="submission" date="2019-07" db="EMBL/GenBank/DDBJ databases">
        <title>De Novo Assembly of kiwifruit Actinidia rufa.</title>
        <authorList>
            <person name="Sugita-Konishi S."/>
            <person name="Sato K."/>
            <person name="Mori E."/>
            <person name="Abe Y."/>
            <person name="Kisaki G."/>
            <person name="Hamano K."/>
            <person name="Suezawa K."/>
            <person name="Otani M."/>
            <person name="Fukuda T."/>
            <person name="Manabe T."/>
            <person name="Gomi K."/>
            <person name="Tabuchi M."/>
            <person name="Akimitsu K."/>
            <person name="Kataoka I."/>
        </authorList>
    </citation>
    <scope>NUCLEOTIDE SEQUENCE [LARGE SCALE GENOMIC DNA]</scope>
    <source>
        <strain evidence="21">cv. Fuchu</strain>
    </source>
</reference>
<evidence type="ECO:0000256" key="11">
    <source>
        <dbReference type="ARBA" id="ARBA00023016"/>
    </source>
</evidence>
<dbReference type="GO" id="GO:0033741">
    <property type="term" value="F:adenylyl-sulfate reductase (glutathione) activity"/>
    <property type="evidence" value="ECO:0007669"/>
    <property type="project" value="UniProtKB-EC"/>
</dbReference>
<dbReference type="Gene3D" id="3.40.30.10">
    <property type="entry name" value="Glutaredoxin"/>
    <property type="match status" value="1"/>
</dbReference>
<dbReference type="Pfam" id="PF01507">
    <property type="entry name" value="PAPS_reduct"/>
    <property type="match status" value="1"/>
</dbReference>
<dbReference type="SUPFAM" id="SSF52833">
    <property type="entry name" value="Thioredoxin-like"/>
    <property type="match status" value="1"/>
</dbReference>
<dbReference type="AlphaFoldDB" id="A0A7J0F0L9"/>
<dbReference type="CDD" id="cd02993">
    <property type="entry name" value="PDI_a_APS_reductase"/>
    <property type="match status" value="1"/>
</dbReference>
<evidence type="ECO:0000256" key="9">
    <source>
        <dbReference type="ARBA" id="ARBA00023004"/>
    </source>
</evidence>
<evidence type="ECO:0000256" key="10">
    <source>
        <dbReference type="ARBA" id="ARBA00023014"/>
    </source>
</evidence>
<evidence type="ECO:0000313" key="20">
    <source>
        <dbReference type="EMBL" id="GFY91739.1"/>
    </source>
</evidence>
<keyword evidence="7" id="KW-0809">Transit peptide</keyword>
<evidence type="ECO:0000256" key="1">
    <source>
        <dbReference type="ARBA" id="ARBA00001966"/>
    </source>
</evidence>
<dbReference type="EMBL" id="BJWL01000008">
    <property type="protein sequence ID" value="GFY91739.1"/>
    <property type="molecule type" value="Genomic_DNA"/>
</dbReference>
<evidence type="ECO:0000256" key="8">
    <source>
        <dbReference type="ARBA" id="ARBA00023002"/>
    </source>
</evidence>
<evidence type="ECO:0000256" key="7">
    <source>
        <dbReference type="ARBA" id="ARBA00022946"/>
    </source>
</evidence>
<name>A0A7J0F0L9_9ERIC</name>
<keyword evidence="11" id="KW-0346">Stress response</keyword>
<dbReference type="GO" id="GO:0019344">
    <property type="term" value="P:cysteine biosynthetic process"/>
    <property type="evidence" value="ECO:0007669"/>
    <property type="project" value="UniProtKB-KW"/>
</dbReference>
<keyword evidence="14" id="KW-0676">Redox-active center</keyword>
<dbReference type="GO" id="GO:0009507">
    <property type="term" value="C:chloroplast"/>
    <property type="evidence" value="ECO:0007669"/>
    <property type="project" value="UniProtKB-SubCell"/>
</dbReference>
<keyword evidence="4" id="KW-0028">Amino-acid biosynthesis</keyword>
<dbReference type="FunFam" id="3.40.30.10:FF:000252">
    <property type="entry name" value="Phosphoadenosine-phosphosulphate reductase"/>
    <property type="match status" value="1"/>
</dbReference>
<dbReference type="HAMAP" id="MF_00063">
    <property type="entry name" value="CysH"/>
    <property type="match status" value="1"/>
</dbReference>
<proteinExistence type="inferred from homology"/>
<organism evidence="20 21">
    <name type="scientific">Actinidia rufa</name>
    <dbReference type="NCBI Taxonomy" id="165716"/>
    <lineage>
        <taxon>Eukaryota</taxon>
        <taxon>Viridiplantae</taxon>
        <taxon>Streptophyta</taxon>
        <taxon>Embryophyta</taxon>
        <taxon>Tracheophyta</taxon>
        <taxon>Spermatophyta</taxon>
        <taxon>Magnoliopsida</taxon>
        <taxon>eudicotyledons</taxon>
        <taxon>Gunneridae</taxon>
        <taxon>Pentapetalae</taxon>
        <taxon>asterids</taxon>
        <taxon>Ericales</taxon>
        <taxon>Actinidiaceae</taxon>
        <taxon>Actinidia</taxon>
    </lineage>
</organism>
<keyword evidence="13" id="KW-0198">Cysteine biosynthesis</keyword>
<dbReference type="GO" id="GO:0046872">
    <property type="term" value="F:metal ion binding"/>
    <property type="evidence" value="ECO:0007669"/>
    <property type="project" value="UniProtKB-KW"/>
</dbReference>
<evidence type="ECO:0000256" key="18">
    <source>
        <dbReference type="ARBA" id="ARBA00067033"/>
    </source>
</evidence>
<evidence type="ECO:0000259" key="19">
    <source>
        <dbReference type="PROSITE" id="PS51352"/>
    </source>
</evidence>
<keyword evidence="6" id="KW-0479">Metal-binding</keyword>
<dbReference type="InterPro" id="IPR013766">
    <property type="entry name" value="Thioredoxin_domain"/>
</dbReference>
<protein>
    <recommendedName>
        <fullName evidence="18">adenylyl-sulfate reductase (glutathione)</fullName>
        <ecNumber evidence="18">1.8.4.9</ecNumber>
    </recommendedName>
</protein>
<gene>
    <name evidence="20" type="ORF">Acr_08g0001350</name>
</gene>